<feature type="compositionally biased region" description="Basic and acidic residues" evidence="2">
    <location>
        <begin position="1"/>
        <end position="12"/>
    </location>
</feature>
<feature type="compositionally biased region" description="Basic and acidic residues" evidence="2">
    <location>
        <begin position="335"/>
        <end position="378"/>
    </location>
</feature>
<feature type="compositionally biased region" description="Basic and acidic residues" evidence="2">
    <location>
        <begin position="43"/>
        <end position="59"/>
    </location>
</feature>
<feature type="compositionally biased region" description="Polar residues" evidence="2">
    <location>
        <begin position="395"/>
        <end position="421"/>
    </location>
</feature>
<protein>
    <submittedName>
        <fullName evidence="3">Uncharacterized protein</fullName>
    </submittedName>
</protein>
<gene>
    <name evidence="3" type="ORF">ECRASSUSDP1_LOCUS26545</name>
</gene>
<feature type="compositionally biased region" description="Basic residues" evidence="2">
    <location>
        <begin position="1015"/>
        <end position="1025"/>
    </location>
</feature>
<feature type="region of interest" description="Disordered" evidence="2">
    <location>
        <begin position="845"/>
        <end position="882"/>
    </location>
</feature>
<feature type="compositionally biased region" description="Basic and acidic residues" evidence="2">
    <location>
        <begin position="1074"/>
        <end position="1109"/>
    </location>
</feature>
<evidence type="ECO:0000256" key="1">
    <source>
        <dbReference type="SAM" id="Coils"/>
    </source>
</evidence>
<organism evidence="3 4">
    <name type="scientific">Euplotes crassus</name>
    <dbReference type="NCBI Taxonomy" id="5936"/>
    <lineage>
        <taxon>Eukaryota</taxon>
        <taxon>Sar</taxon>
        <taxon>Alveolata</taxon>
        <taxon>Ciliophora</taxon>
        <taxon>Intramacronucleata</taxon>
        <taxon>Spirotrichea</taxon>
        <taxon>Hypotrichia</taxon>
        <taxon>Euplotida</taxon>
        <taxon>Euplotidae</taxon>
        <taxon>Moneuplotes</taxon>
    </lineage>
</organism>
<feature type="region of interest" description="Disordered" evidence="2">
    <location>
        <begin position="481"/>
        <end position="515"/>
    </location>
</feature>
<feature type="compositionally biased region" description="Polar residues" evidence="2">
    <location>
        <begin position="976"/>
        <end position="991"/>
    </location>
</feature>
<feature type="compositionally biased region" description="Polar residues" evidence="2">
    <location>
        <begin position="27"/>
        <end position="37"/>
    </location>
</feature>
<feature type="compositionally biased region" description="Basic and acidic residues" evidence="2">
    <location>
        <begin position="207"/>
        <end position="221"/>
    </location>
</feature>
<name>A0AAD1Y5Q8_EUPCR</name>
<feature type="compositionally biased region" description="Basic and acidic residues" evidence="2">
    <location>
        <begin position="106"/>
        <end position="144"/>
    </location>
</feature>
<feature type="compositionally biased region" description="Acidic residues" evidence="2">
    <location>
        <begin position="1048"/>
        <end position="1073"/>
    </location>
</feature>
<keyword evidence="4" id="KW-1185">Reference proteome</keyword>
<feature type="coiled-coil region" evidence="1">
    <location>
        <begin position="433"/>
        <end position="474"/>
    </location>
</feature>
<evidence type="ECO:0000256" key="2">
    <source>
        <dbReference type="SAM" id="MobiDB-lite"/>
    </source>
</evidence>
<feature type="compositionally biased region" description="Acidic residues" evidence="2">
    <location>
        <begin position="1322"/>
        <end position="1333"/>
    </location>
</feature>
<feature type="region of interest" description="Disordered" evidence="2">
    <location>
        <begin position="1127"/>
        <end position="1146"/>
    </location>
</feature>
<feature type="compositionally biased region" description="Basic and acidic residues" evidence="2">
    <location>
        <begin position="1230"/>
        <end position="1244"/>
    </location>
</feature>
<feature type="region of interest" description="Disordered" evidence="2">
    <location>
        <begin position="668"/>
        <end position="705"/>
    </location>
</feature>
<feature type="region of interest" description="Disordered" evidence="2">
    <location>
        <begin position="1551"/>
        <end position="1669"/>
    </location>
</feature>
<dbReference type="EMBL" id="CAMPGE010027368">
    <property type="protein sequence ID" value="CAI2385004.1"/>
    <property type="molecule type" value="Genomic_DNA"/>
</dbReference>
<feature type="compositionally biased region" description="Basic and acidic residues" evidence="2">
    <location>
        <begin position="1583"/>
        <end position="1592"/>
    </location>
</feature>
<evidence type="ECO:0000313" key="3">
    <source>
        <dbReference type="EMBL" id="CAI2385004.1"/>
    </source>
</evidence>
<evidence type="ECO:0000313" key="4">
    <source>
        <dbReference type="Proteomes" id="UP001295684"/>
    </source>
</evidence>
<feature type="compositionally biased region" description="Acidic residues" evidence="2">
    <location>
        <begin position="1299"/>
        <end position="1311"/>
    </location>
</feature>
<feature type="compositionally biased region" description="Acidic residues" evidence="2">
    <location>
        <begin position="853"/>
        <end position="865"/>
    </location>
</feature>
<sequence>MDPRQDFTHDPIYKSGIVRKATEDPNKFSQGYSQQESDVIPGESDRDRRLRLRAMERKSRLGSAKSTYSTYSNPPAQDPPHEYQENLKFPENTKIESGFVQPARQADFESNREIKPQYKDYGRDEGNRDYHSQRSENDYRKPSEEVASSAETLRKHPESTEPQTSNPEMGIHPGIAASNDIFRQKQADMKRQMQEDFQKHLNQNKNIDPRRARIQKQREAVSDPDYYSANTSDTSSRRKQIADDVFSEIMSGKAPQIPQKTVYSEHNDRVPHPSHPEGNFMFKGNEEDELRQKKLKQKEYGEVLRSQMGSAKSRRPQKYQEDDYRQNQDSMTVNDRSHMPKYNKDEYRMELQRQIEERKKREQDRQRQLEEEDLKYQRNVESNIQQPGMKPGSRPVSNYSQRPDSDYNYNQHYARQHSITNQKEETPEQIAKKMQYQAELKAQIEERNRIKKMKEQEEKNFEEIQERRKIDEQRQLHEQYCREENKHIPDTQGRPLDVNNRNKYFEPSENNPIMSSGIKRVAGTQNVQQNNQFSHNEPQYPQNPHGYIESERTNPSTVRQPEINYPSHGIDQNEGFTKPPPVQAQPVQEYQSQPVQEYPSQPQQMMPPQFNPQMNPAMMQAATGQGYDNDPRQMNLMIEEQKKMIELYQNTLQQVIDLQRVIKDTHQTVAGQPQQNEIPPSPVKQAPKVQPQYHEERNYSQPQNPKVDFYAREAEKSSSKLSTQLKGLYGELGTMLAKKQQEMDGESKFVSTPAGGTLLPQQKNSEFLDAPTYKFDQSMNQSLCGSSKFVKIYDQDPDKPVNPEESKVLKQMVETWKSSEFDGDFERDDVGTPLKMSTLKRPKKFTNYKATDPEEEEEDDDEEIDENIKSNRFEEEEIQREQRLKSVEKQFREQEDKWKEHQEVLDAKKMLSKAMEDADLLMQKEQDHEDLDKLATDTHQVKQINKIENFNKDLDEIEEMIKGQNESNLKRKPMENSMSTIKSSKNDSVIQSKRDPFDMLEDVAQSVDKEELRKTAKSHKSKRKPWGTTKGKVPNLTDYHKERNHEQPDEEELDDEQEDIQEDEQEDIQEDEEIRQQEAPEIRQSKKTEVRSSGRYDYDFENTKEREIYEQPDPNEDQEEDYNIANQSVDNSKAIFSPDNLPRDKARTQENFNKNYMTGFSEGSGLNQEIWQQNLEALKTNYLRVMTQNRDRKKKLKEYNFKDSTDDFKRNIPLPNTEKKAIPHAVAESEYEKFRRTFQDDKQESQPQSKPKFDMSIPKKETLQDKEVVMDQPKYGEQNKSIEEVPFIKTKSDNKSIDIEAETFNWDDDEEVKSPSKINIGQEDEDYDNDFEEEVIKSNDSTPKRSTRKSAHKSSKSKATPKPDTFTEEEEDIIDKYEFSAEKDKLNTMQKQEQIPEPKMANIQSICSKSSNKINEYLTRRSKEGTFNVEEIIKSRIKDKDTSEESKKNVINPFKKLQKKPDSSLRSYKQAREEKQKNNLQNQIDEKIANYDSTMVDKLANLMNMFEIGESMPMVEDLQGKEYIKDQNNPSSKSLHSKDLFKNAPSEVYADNKNDSEFDKSFKSNNQSNNPFIMKNDPIEFWEDGKHLEKNPIHPSISTDANQRGVPSLDPNEISKSSHKEVYQLPSDNDDEDEDLDFPAYMKDNNPFARESGLKRPLSSKQSERYSKC</sequence>
<feature type="compositionally biased region" description="Acidic residues" evidence="2">
    <location>
        <begin position="1628"/>
        <end position="1637"/>
    </location>
</feature>
<feature type="compositionally biased region" description="Basic residues" evidence="2">
    <location>
        <begin position="1345"/>
        <end position="1356"/>
    </location>
</feature>
<feature type="compositionally biased region" description="Basic and acidic residues" evidence="2">
    <location>
        <begin position="1435"/>
        <end position="1448"/>
    </location>
</feature>
<feature type="region of interest" description="Disordered" evidence="2">
    <location>
        <begin position="1"/>
        <end position="429"/>
    </location>
</feature>
<accession>A0AAD1Y5Q8</accession>
<comment type="caution">
    <text evidence="3">The sequence shown here is derived from an EMBL/GenBank/DDBJ whole genome shotgun (WGS) entry which is preliminary data.</text>
</comment>
<feature type="compositionally biased region" description="Basic and acidic residues" evidence="2">
    <location>
        <begin position="263"/>
        <end position="275"/>
    </location>
</feature>
<feature type="compositionally biased region" description="Polar residues" evidence="2">
    <location>
        <begin position="64"/>
        <end position="75"/>
    </location>
</feature>
<feature type="region of interest" description="Disordered" evidence="2">
    <location>
        <begin position="1435"/>
        <end position="1482"/>
    </location>
</feature>
<reference evidence="3" key="1">
    <citation type="submission" date="2023-07" db="EMBL/GenBank/DDBJ databases">
        <authorList>
            <consortium name="AG Swart"/>
            <person name="Singh M."/>
            <person name="Singh A."/>
            <person name="Seah K."/>
            <person name="Emmerich C."/>
        </authorList>
    </citation>
    <scope>NUCLEOTIDE SEQUENCE</scope>
    <source>
        <strain evidence="3">DP1</strain>
    </source>
</reference>
<proteinExistence type="predicted"/>
<dbReference type="Proteomes" id="UP001295684">
    <property type="component" value="Unassembled WGS sequence"/>
</dbReference>
<feature type="compositionally biased region" description="Basic and acidic residues" evidence="2">
    <location>
        <begin position="1038"/>
        <end position="1047"/>
    </location>
</feature>
<feature type="compositionally biased region" description="Basic and acidic residues" evidence="2">
    <location>
        <begin position="1551"/>
        <end position="1562"/>
    </location>
</feature>
<feature type="region of interest" description="Disordered" evidence="2">
    <location>
        <begin position="1205"/>
        <end position="1403"/>
    </location>
</feature>
<feature type="compositionally biased region" description="Polar residues" evidence="2">
    <location>
        <begin position="668"/>
        <end position="678"/>
    </location>
</feature>
<feature type="compositionally biased region" description="Basic and acidic residues" evidence="2">
    <location>
        <begin position="1374"/>
        <end position="1386"/>
    </location>
</feature>
<feature type="region of interest" description="Disordered" evidence="2">
    <location>
        <begin position="961"/>
        <end position="1120"/>
    </location>
</feature>
<feature type="compositionally biased region" description="Basic and acidic residues" evidence="2">
    <location>
        <begin position="866"/>
        <end position="882"/>
    </location>
</feature>
<feature type="compositionally biased region" description="Basic and acidic residues" evidence="2">
    <location>
        <begin position="1251"/>
        <end position="1269"/>
    </location>
</feature>
<keyword evidence="1" id="KW-0175">Coiled coil</keyword>
<feature type="compositionally biased region" description="Basic and acidic residues" evidence="2">
    <location>
        <begin position="182"/>
        <end position="199"/>
    </location>
</feature>